<keyword evidence="5" id="KW-0963">Cytoplasm</keyword>
<evidence type="ECO:0000256" key="10">
    <source>
        <dbReference type="SAM" id="Coils"/>
    </source>
</evidence>
<dbReference type="PANTHER" id="PTHR31598">
    <property type="entry name" value="IQ DOMAIN-CONTAINING PROTEIN D"/>
    <property type="match status" value="1"/>
</dbReference>
<keyword evidence="12" id="KW-1185">Reference proteome</keyword>
<evidence type="ECO:0000256" key="2">
    <source>
        <dbReference type="ARBA" id="ARBA00004611"/>
    </source>
</evidence>
<keyword evidence="10" id="KW-0175">Coiled coil</keyword>
<keyword evidence="9" id="KW-0966">Cell projection</keyword>
<evidence type="ECO:0000256" key="3">
    <source>
        <dbReference type="ARBA" id="ARBA00009071"/>
    </source>
</evidence>
<dbReference type="AlphaFoldDB" id="A0A0M4EF02"/>
<evidence type="ECO:0000256" key="1">
    <source>
        <dbReference type="ARBA" id="ARBA00003029"/>
    </source>
</evidence>
<keyword evidence="7" id="KW-0969">Cilium</keyword>
<evidence type="ECO:0000256" key="5">
    <source>
        <dbReference type="ARBA" id="ARBA00022490"/>
    </source>
</evidence>
<organism evidence="11 12">
    <name type="scientific">Drosophila busckii</name>
    <name type="common">Fruit fly</name>
    <dbReference type="NCBI Taxonomy" id="30019"/>
    <lineage>
        <taxon>Eukaryota</taxon>
        <taxon>Metazoa</taxon>
        <taxon>Ecdysozoa</taxon>
        <taxon>Arthropoda</taxon>
        <taxon>Hexapoda</taxon>
        <taxon>Insecta</taxon>
        <taxon>Pterygota</taxon>
        <taxon>Neoptera</taxon>
        <taxon>Endopterygota</taxon>
        <taxon>Diptera</taxon>
        <taxon>Brachycera</taxon>
        <taxon>Muscomorpha</taxon>
        <taxon>Ephydroidea</taxon>
        <taxon>Drosophilidae</taxon>
        <taxon>Drosophila</taxon>
    </lineage>
</organism>
<reference evidence="11 12" key="1">
    <citation type="submission" date="2015-08" db="EMBL/GenBank/DDBJ databases">
        <title>Ancestral chromatin configuration constrains chromatin evolution on differentiating sex chromosomes in Drosophila.</title>
        <authorList>
            <person name="Zhou Q."/>
            <person name="Bachtrog D."/>
        </authorList>
    </citation>
    <scope>NUCLEOTIDE SEQUENCE [LARGE SCALE GENOMIC DNA]</scope>
    <source>
        <tissue evidence="11">Whole larvae</tissue>
    </source>
</reference>
<gene>
    <name evidence="11" type="ORF">Dbus_chr2Rg1417</name>
</gene>
<evidence type="ECO:0000313" key="11">
    <source>
        <dbReference type="EMBL" id="ALC41838.1"/>
    </source>
</evidence>
<dbReference type="PANTHER" id="PTHR31598:SF1">
    <property type="entry name" value="DYNEIN REGULATORY COMPLEX PROTEIN 10"/>
    <property type="match status" value="1"/>
</dbReference>
<comment type="function">
    <text evidence="1">Component of the nexin-dynein regulatory complex (N-DRC), a key regulator of ciliary/flagellar motility which maintains the alignment and integrity of the distal axoneme and regulates microtubule sliding in motile axonemes.</text>
</comment>
<feature type="coiled-coil region" evidence="10">
    <location>
        <begin position="138"/>
        <end position="165"/>
    </location>
</feature>
<dbReference type="OMA" id="AKIQKYW"/>
<dbReference type="EMBL" id="CP012524">
    <property type="protein sequence ID" value="ALC41838.1"/>
    <property type="molecule type" value="Genomic_DNA"/>
</dbReference>
<evidence type="ECO:0000256" key="6">
    <source>
        <dbReference type="ARBA" id="ARBA00022846"/>
    </source>
</evidence>
<evidence type="ECO:0000256" key="9">
    <source>
        <dbReference type="ARBA" id="ARBA00023273"/>
    </source>
</evidence>
<dbReference type="Proteomes" id="UP000494163">
    <property type="component" value="Chromosome 2R"/>
</dbReference>
<protein>
    <recommendedName>
        <fullName evidence="4">Dynein regulatory complex protein 10</fullName>
    </recommendedName>
</protein>
<dbReference type="InterPro" id="IPR042815">
    <property type="entry name" value="DRC10"/>
</dbReference>
<comment type="subcellular location">
    <subcellularLocation>
        <location evidence="2">Cytoplasm</location>
        <location evidence="2">Cytoskeleton</location>
        <location evidence="2">Flagellum axoneme</location>
    </subcellularLocation>
</comment>
<comment type="similarity">
    <text evidence="3">Belongs to the DRC10 family.</text>
</comment>
<proteinExistence type="inferred from homology"/>
<evidence type="ECO:0000256" key="4">
    <source>
        <dbReference type="ARBA" id="ARBA00021752"/>
    </source>
</evidence>
<keyword evidence="8" id="KW-0206">Cytoskeleton</keyword>
<sequence length="358" mass="43088">MDFLDFVDIRIPQIERVLETLDVAVERIKMSVVLPKLIQRLDDIRDVLMGTQYEEAIYLMERLKVLDVAKGQPLNQEILGILDWFQTNHTIYKKFPRIYNNLPAEDRKLIKAFEVLYEVAAKHLERTSASEISMERKLHEIFHQNKDLQTRIERYKQQLNSLHARLHWKSAAKRVVLDKCEDDLANRKWQNSVIIQNEIDKRSKLIRANHLESITKQTEMEEELEKAKAEYQVLAHKNLMTEKEARAEKAKLLIQLQSINQKYDTNISEKLRENLYLEDEYLAAKKELDTFMILYRKEELIYKRIVSQYEEEERRKQQTRIVVFMMNRAARQIQKYWRRWKIDMRKKAKRLAKKGKKK</sequence>
<keyword evidence="6" id="KW-0282">Flagellum</keyword>
<dbReference type="OrthoDB" id="536093at2759"/>
<feature type="coiled-coil region" evidence="10">
    <location>
        <begin position="217"/>
        <end position="262"/>
    </location>
</feature>
<dbReference type="STRING" id="30019.A0A0M4EF02"/>
<evidence type="ECO:0000313" key="12">
    <source>
        <dbReference type="Proteomes" id="UP000494163"/>
    </source>
</evidence>
<evidence type="ECO:0000256" key="7">
    <source>
        <dbReference type="ARBA" id="ARBA00023069"/>
    </source>
</evidence>
<name>A0A0M4EF02_DROBS</name>
<evidence type="ECO:0000256" key="8">
    <source>
        <dbReference type="ARBA" id="ARBA00023212"/>
    </source>
</evidence>
<accession>A0A0M4EF02</accession>